<feature type="domain" description="AMP-dependent synthetase/ligase" evidence="4">
    <location>
        <begin position="8"/>
        <end position="363"/>
    </location>
</feature>
<protein>
    <submittedName>
        <fullName evidence="6">Acyl-CoA synthetase</fullName>
    </submittedName>
</protein>
<comment type="caution">
    <text evidence="6">The sequence shown here is derived from an EMBL/GenBank/DDBJ whole genome shotgun (WGS) entry which is preliminary data.</text>
</comment>
<keyword evidence="7" id="KW-1185">Reference proteome</keyword>
<evidence type="ECO:0000259" key="4">
    <source>
        <dbReference type="Pfam" id="PF00501"/>
    </source>
</evidence>
<accession>A0A5M3XLA5</accession>
<dbReference type="InterPro" id="IPR000873">
    <property type="entry name" value="AMP-dep_synth/lig_dom"/>
</dbReference>
<dbReference type="PANTHER" id="PTHR43201">
    <property type="entry name" value="ACYL-COA SYNTHETASE"/>
    <property type="match status" value="1"/>
</dbReference>
<evidence type="ECO:0000256" key="2">
    <source>
        <dbReference type="ARBA" id="ARBA00022598"/>
    </source>
</evidence>
<dbReference type="EMBL" id="BLAF01000027">
    <property type="protein sequence ID" value="GES22024.1"/>
    <property type="molecule type" value="Genomic_DNA"/>
</dbReference>
<feature type="region of interest" description="Disordered" evidence="3">
    <location>
        <begin position="506"/>
        <end position="525"/>
    </location>
</feature>
<feature type="domain" description="AMP-binding enzyme C-terminal" evidence="5">
    <location>
        <begin position="423"/>
        <end position="504"/>
    </location>
</feature>
<evidence type="ECO:0000256" key="1">
    <source>
        <dbReference type="ARBA" id="ARBA00006432"/>
    </source>
</evidence>
<name>A0A5M3XLA5_9ACTN</name>
<proteinExistence type="inferred from homology"/>
<dbReference type="Gene3D" id="3.30.300.30">
    <property type="match status" value="1"/>
</dbReference>
<evidence type="ECO:0000313" key="7">
    <source>
        <dbReference type="Proteomes" id="UP000377595"/>
    </source>
</evidence>
<reference evidence="6 7" key="1">
    <citation type="submission" date="2019-10" db="EMBL/GenBank/DDBJ databases">
        <title>Whole genome shotgun sequence of Acrocarpospora pleiomorpha NBRC 16267.</title>
        <authorList>
            <person name="Ichikawa N."/>
            <person name="Kimura A."/>
            <person name="Kitahashi Y."/>
            <person name="Komaki H."/>
            <person name="Oguchi A."/>
        </authorList>
    </citation>
    <scope>NUCLEOTIDE SEQUENCE [LARGE SCALE GENOMIC DNA]</scope>
    <source>
        <strain evidence="6 7">NBRC 16267</strain>
    </source>
</reference>
<evidence type="ECO:0000259" key="5">
    <source>
        <dbReference type="Pfam" id="PF13193"/>
    </source>
</evidence>
<dbReference type="Gene3D" id="3.40.50.12780">
    <property type="entry name" value="N-terminal domain of ligase-like"/>
    <property type="match status" value="1"/>
</dbReference>
<dbReference type="InterPro" id="IPR042099">
    <property type="entry name" value="ANL_N_sf"/>
</dbReference>
<dbReference type="OrthoDB" id="4363623at2"/>
<dbReference type="Pfam" id="PF00501">
    <property type="entry name" value="AMP-binding"/>
    <property type="match status" value="1"/>
</dbReference>
<dbReference type="PANTHER" id="PTHR43201:SF5">
    <property type="entry name" value="MEDIUM-CHAIN ACYL-COA LIGASE ACSF2, MITOCHONDRIAL"/>
    <property type="match status" value="1"/>
</dbReference>
<evidence type="ECO:0000256" key="3">
    <source>
        <dbReference type="SAM" id="MobiDB-lite"/>
    </source>
</evidence>
<dbReference type="InterPro" id="IPR045851">
    <property type="entry name" value="AMP-bd_C_sf"/>
</dbReference>
<dbReference type="GO" id="GO:0031956">
    <property type="term" value="F:medium-chain fatty acid-CoA ligase activity"/>
    <property type="evidence" value="ECO:0007669"/>
    <property type="project" value="TreeGrafter"/>
</dbReference>
<dbReference type="GO" id="GO:0006631">
    <property type="term" value="P:fatty acid metabolic process"/>
    <property type="evidence" value="ECO:0007669"/>
    <property type="project" value="TreeGrafter"/>
</dbReference>
<comment type="similarity">
    <text evidence="1">Belongs to the ATP-dependent AMP-binding enzyme family.</text>
</comment>
<gene>
    <name evidence="6" type="ORF">Aple_049210</name>
</gene>
<dbReference type="Proteomes" id="UP000377595">
    <property type="component" value="Unassembled WGS sequence"/>
</dbReference>
<dbReference type="PROSITE" id="PS00455">
    <property type="entry name" value="AMP_BINDING"/>
    <property type="match status" value="1"/>
</dbReference>
<dbReference type="Pfam" id="PF13193">
    <property type="entry name" value="AMP-binding_C"/>
    <property type="match status" value="1"/>
</dbReference>
<dbReference type="SUPFAM" id="SSF56801">
    <property type="entry name" value="Acetyl-CoA synthetase-like"/>
    <property type="match status" value="1"/>
</dbReference>
<organism evidence="6 7">
    <name type="scientific">Acrocarpospora pleiomorpha</name>
    <dbReference type="NCBI Taxonomy" id="90975"/>
    <lineage>
        <taxon>Bacteria</taxon>
        <taxon>Bacillati</taxon>
        <taxon>Actinomycetota</taxon>
        <taxon>Actinomycetes</taxon>
        <taxon>Streptosporangiales</taxon>
        <taxon>Streptosporangiaceae</taxon>
        <taxon>Acrocarpospora</taxon>
    </lineage>
</organism>
<dbReference type="InterPro" id="IPR020845">
    <property type="entry name" value="AMP-binding_CS"/>
</dbReference>
<dbReference type="RefSeq" id="WP_155346989.1">
    <property type="nucleotide sequence ID" value="NZ_BAAAHM010000030.1"/>
</dbReference>
<sequence>MNLPELGFWRIARRFPANVAAVEPDGTQVTARELLARVNRVTRLLRSLGLTHGDRVALVAANEVAALETVLACHQAGWYLVPVNTALSAAEIAHIIGDCVPGAVVTSPKYAPTVRAALDQAGMGGERRFATAPADGFRVLADAASPYPGEWVEDRAAGAFMAYTSGTTGRPKGVLRALVTGDPDDVFAAGAAWQLGMFEVEPFKDGTHLVTSPLSHTAVNGLALTSLHLGHRVVLMERFDAEGMLRLIERERVTTTHVVPTQMHRLLALDPEVRGSYDISSMRNLIHGAGPCPPAVKRGIIDWFGPVVYEYYGASEAAGTVISAREWLARPGSVGRAQPGAAVRIMDEHGRELGPGERGRVYLEMGPRAFEYRGDPDKTRSSVVDDYVTVGDLGYLDEDGYLFLLGRTAEVIVSGGVNVYPAEVEAALLEHPGIADAGVVGVPDQEWGEIVCAVIQPTEAAREHAAGPGFREEIIAFCRDRIAGFKLPRRIEVVDSLPRGANGKLRKHLLLPNGDPGETPAPAHP</sequence>
<evidence type="ECO:0000313" key="6">
    <source>
        <dbReference type="EMBL" id="GES22024.1"/>
    </source>
</evidence>
<dbReference type="AlphaFoldDB" id="A0A5M3XLA5"/>
<dbReference type="InterPro" id="IPR025110">
    <property type="entry name" value="AMP-bd_C"/>
</dbReference>
<keyword evidence="2" id="KW-0436">Ligase</keyword>